<keyword evidence="1" id="KW-1133">Transmembrane helix</keyword>
<accession>A0ABP5KH57</accession>
<name>A0ABP5KH57_9ACTN</name>
<proteinExistence type="predicted"/>
<evidence type="ECO:0000313" key="5">
    <source>
        <dbReference type="Proteomes" id="UP001501020"/>
    </source>
</evidence>
<dbReference type="Proteomes" id="UP001501020">
    <property type="component" value="Unassembled WGS sequence"/>
</dbReference>
<dbReference type="PANTHER" id="PTHR33371:SF18">
    <property type="entry name" value="MCE-FAMILY PROTEIN MCE3C"/>
    <property type="match status" value="1"/>
</dbReference>
<evidence type="ECO:0000313" key="4">
    <source>
        <dbReference type="EMBL" id="GAA2130828.1"/>
    </source>
</evidence>
<evidence type="ECO:0000259" key="2">
    <source>
        <dbReference type="Pfam" id="PF02470"/>
    </source>
</evidence>
<keyword evidence="1" id="KW-0472">Membrane</keyword>
<evidence type="ECO:0008006" key="6">
    <source>
        <dbReference type="Google" id="ProtNLM"/>
    </source>
</evidence>
<dbReference type="InterPro" id="IPR052336">
    <property type="entry name" value="MlaD_Phospholipid_Transporter"/>
</dbReference>
<keyword evidence="5" id="KW-1185">Reference proteome</keyword>
<dbReference type="InterPro" id="IPR024516">
    <property type="entry name" value="Mce_C"/>
</dbReference>
<feature type="transmembrane region" description="Helical" evidence="1">
    <location>
        <begin position="12"/>
        <end position="33"/>
    </location>
</feature>
<sequence>MALKSFRDRNKIVVGLVSATALVLLLVSVFLVGTKGLLQDRYTVTGVFADTGGLSSGDDVRVAGVRVGEVTAVHPDFRRGRVLVTWKVDSGVDLGPSTSAQIEVSNILGGRYLRLSGAVTAPHLEDLPPARRRIPLERTQVPTTVNDVLNTSTRTVARLDTRSINKIVSELQGVDAEHRGRLSRTLVNLSKLAETVDGSSPQIKRMLAGGDRVLSLAHAKDRQLDRLLGNIQAMLDELQRRKRELAAFLGSGSRTVSSLSKLIDDHQAQLVSVMSDLRGTLGTLRPQTGAFNDLLAWAGPTLSGLAGTGGYGPWLEVVATGLGPLSPQDLAQLARLAPQGER</sequence>
<dbReference type="EMBL" id="BAAAMR010000015">
    <property type="protein sequence ID" value="GAA2130828.1"/>
    <property type="molecule type" value="Genomic_DNA"/>
</dbReference>
<evidence type="ECO:0000259" key="3">
    <source>
        <dbReference type="Pfam" id="PF11887"/>
    </source>
</evidence>
<feature type="domain" description="Mammalian cell entry C-terminal" evidence="3">
    <location>
        <begin position="131"/>
        <end position="294"/>
    </location>
</feature>
<dbReference type="InterPro" id="IPR003399">
    <property type="entry name" value="Mce/MlaD"/>
</dbReference>
<dbReference type="Pfam" id="PF11887">
    <property type="entry name" value="Mce4_CUP1"/>
    <property type="match status" value="1"/>
</dbReference>
<dbReference type="InterPro" id="IPR005693">
    <property type="entry name" value="Mce"/>
</dbReference>
<evidence type="ECO:0000256" key="1">
    <source>
        <dbReference type="SAM" id="Phobius"/>
    </source>
</evidence>
<dbReference type="RefSeq" id="WP_344264692.1">
    <property type="nucleotide sequence ID" value="NZ_BAAAMR010000015.1"/>
</dbReference>
<gene>
    <name evidence="4" type="ORF">GCM10009727_22980</name>
</gene>
<dbReference type="PANTHER" id="PTHR33371">
    <property type="entry name" value="INTERMEMBRANE PHOSPHOLIPID TRANSPORT SYSTEM BINDING PROTEIN MLAD-RELATED"/>
    <property type="match status" value="1"/>
</dbReference>
<keyword evidence="1" id="KW-0812">Transmembrane</keyword>
<organism evidence="4 5">
    <name type="scientific">Actinomadura napierensis</name>
    <dbReference type="NCBI Taxonomy" id="267854"/>
    <lineage>
        <taxon>Bacteria</taxon>
        <taxon>Bacillati</taxon>
        <taxon>Actinomycetota</taxon>
        <taxon>Actinomycetes</taxon>
        <taxon>Streptosporangiales</taxon>
        <taxon>Thermomonosporaceae</taxon>
        <taxon>Actinomadura</taxon>
    </lineage>
</organism>
<dbReference type="NCBIfam" id="TIGR00996">
    <property type="entry name" value="Mtu_fam_mce"/>
    <property type="match status" value="1"/>
</dbReference>
<dbReference type="Pfam" id="PF02470">
    <property type="entry name" value="MlaD"/>
    <property type="match status" value="1"/>
</dbReference>
<protein>
    <recommendedName>
        <fullName evidence="6">MCE family protein</fullName>
    </recommendedName>
</protein>
<comment type="caution">
    <text evidence="4">The sequence shown here is derived from an EMBL/GenBank/DDBJ whole genome shotgun (WGS) entry which is preliminary data.</text>
</comment>
<reference evidence="5" key="1">
    <citation type="journal article" date="2019" name="Int. J. Syst. Evol. Microbiol.">
        <title>The Global Catalogue of Microorganisms (GCM) 10K type strain sequencing project: providing services to taxonomists for standard genome sequencing and annotation.</title>
        <authorList>
            <consortium name="The Broad Institute Genomics Platform"/>
            <consortium name="The Broad Institute Genome Sequencing Center for Infectious Disease"/>
            <person name="Wu L."/>
            <person name="Ma J."/>
        </authorList>
    </citation>
    <scope>NUCLEOTIDE SEQUENCE [LARGE SCALE GENOMIC DNA]</scope>
    <source>
        <strain evidence="5">JCM 13850</strain>
    </source>
</reference>
<feature type="domain" description="Mce/MlaD" evidence="2">
    <location>
        <begin position="41"/>
        <end position="116"/>
    </location>
</feature>